<feature type="compositionally biased region" description="Polar residues" evidence="1">
    <location>
        <begin position="120"/>
        <end position="130"/>
    </location>
</feature>
<organism evidence="3 4">
    <name type="scientific">Setaria digitata</name>
    <dbReference type="NCBI Taxonomy" id="48799"/>
    <lineage>
        <taxon>Eukaryota</taxon>
        <taxon>Metazoa</taxon>
        <taxon>Ecdysozoa</taxon>
        <taxon>Nematoda</taxon>
        <taxon>Chromadorea</taxon>
        <taxon>Rhabditida</taxon>
        <taxon>Spirurina</taxon>
        <taxon>Spiruromorpha</taxon>
        <taxon>Filarioidea</taxon>
        <taxon>Setariidae</taxon>
        <taxon>Setaria</taxon>
    </lineage>
</organism>
<name>A0A915PWB0_9BILA</name>
<protein>
    <submittedName>
        <fullName evidence="4">Uncharacterized protein</fullName>
    </submittedName>
</protein>
<keyword evidence="2" id="KW-0472">Membrane</keyword>
<sequence>MIERLSQIGKVKTTLIAAFLACVFAYYCFIKSRRKLETKEFALISQKSQTETERDKYRQGSSPKSKSIPSSSPLVLAAPVNPITEEPKVQSPPEIKDTPERSAPLAESRSIPESDALSAVQGQKTLQSSQSATTSPTDESTATTTQEEPEQERKGEIRVAVPVKKKKKSKRKKKKTSTSKHSTEEGKPPAKSSPKDSEEVAVKKENASSEIKKTELTSGTPSQDTPEQGAKTTELSPISVPSKSTAGQGDEEKKKSRKTKKSSKKDSAGLNEPSRKNRPELLDSVVGIISS</sequence>
<evidence type="ECO:0000256" key="2">
    <source>
        <dbReference type="SAM" id="Phobius"/>
    </source>
</evidence>
<dbReference type="WBParaSite" id="sdigi.contig30.g2229.t1">
    <property type="protein sequence ID" value="sdigi.contig30.g2229.t1"/>
    <property type="gene ID" value="sdigi.contig30.g2229"/>
</dbReference>
<keyword evidence="2" id="KW-0812">Transmembrane</keyword>
<feature type="transmembrane region" description="Helical" evidence="2">
    <location>
        <begin position="12"/>
        <end position="30"/>
    </location>
</feature>
<keyword evidence="2" id="KW-1133">Transmembrane helix</keyword>
<proteinExistence type="predicted"/>
<reference evidence="4" key="1">
    <citation type="submission" date="2022-11" db="UniProtKB">
        <authorList>
            <consortium name="WormBaseParasite"/>
        </authorList>
    </citation>
    <scope>IDENTIFICATION</scope>
</reference>
<feature type="region of interest" description="Disordered" evidence="1">
    <location>
        <begin position="46"/>
        <end position="291"/>
    </location>
</feature>
<dbReference type="AlphaFoldDB" id="A0A915PWB0"/>
<accession>A0A915PWB0</accession>
<evidence type="ECO:0000256" key="1">
    <source>
        <dbReference type="SAM" id="MobiDB-lite"/>
    </source>
</evidence>
<feature type="compositionally biased region" description="Low complexity" evidence="1">
    <location>
        <begin position="131"/>
        <end position="146"/>
    </location>
</feature>
<feature type="compositionally biased region" description="Basic residues" evidence="1">
    <location>
        <begin position="163"/>
        <end position="178"/>
    </location>
</feature>
<feature type="compositionally biased region" description="Low complexity" evidence="1">
    <location>
        <begin position="61"/>
        <end position="73"/>
    </location>
</feature>
<feature type="compositionally biased region" description="Polar residues" evidence="1">
    <location>
        <begin position="216"/>
        <end position="247"/>
    </location>
</feature>
<feature type="compositionally biased region" description="Basic and acidic residues" evidence="1">
    <location>
        <begin position="181"/>
        <end position="215"/>
    </location>
</feature>
<evidence type="ECO:0000313" key="3">
    <source>
        <dbReference type="Proteomes" id="UP000887581"/>
    </source>
</evidence>
<dbReference type="Proteomes" id="UP000887581">
    <property type="component" value="Unplaced"/>
</dbReference>
<keyword evidence="3" id="KW-1185">Reference proteome</keyword>
<evidence type="ECO:0000313" key="4">
    <source>
        <dbReference type="WBParaSite" id="sdigi.contig30.g2229.t1"/>
    </source>
</evidence>